<evidence type="ECO:0000256" key="4">
    <source>
        <dbReference type="ARBA" id="ARBA00023002"/>
    </source>
</evidence>
<dbReference type="InterPro" id="IPR008335">
    <property type="entry name" value="Mopterin_OxRdtase_euk"/>
</dbReference>
<sequence precursor="true">MRNPSDPTRTPLSRRRFLQAAGMLSALGFLGGSSALAADDTISLPFENGERPLVKYPQKRPLIRQTTRPPQLETPFSVFNEGVITPNDAFFVRYHLTLSPPSANQLENFKVQIKGKVKNAAELSVADLKSQFEPVEIVAVNQCSGNSRGFFQPRVPGGQLGNGAMGNARWKGVRLKDVLEKCGVSEGAKQVTFNGMDKPLLPNTPDFVKALDVEQALDGEVMLAYEMNDEDLPWLNGYPLRLVVPGHYGTYWVKHLNEITVIDEPFNGFWMNPAYRIPDNSCACVEPGTTPKKTIPINRYNVRSFITSLAEGAKLRSAQTSIVKGIAFDGGYGIREILFSEDGGKNWREAELGKDLGKYSFREWTIPFGPAKVGSYELKVKATNRIGQSQPMEPLWNPAGYMRNVVEITRVSVS</sequence>
<dbReference type="EMBL" id="ABOX02000055">
    <property type="protein sequence ID" value="EEF57857.1"/>
    <property type="molecule type" value="Genomic_DNA"/>
</dbReference>
<dbReference type="FunFam" id="3.90.420.10:FF:000007">
    <property type="entry name" value="Sulfite:cytochrome c oxidoreductase subunit A"/>
    <property type="match status" value="1"/>
</dbReference>
<comment type="cofactor">
    <cofactor evidence="1">
        <name>Mo-molybdopterin</name>
        <dbReference type="ChEBI" id="CHEBI:71302"/>
    </cofactor>
</comment>
<evidence type="ECO:0000259" key="6">
    <source>
        <dbReference type="Pfam" id="PF00174"/>
    </source>
</evidence>
<organism evidence="8 9">
    <name type="scientific">Pedosphaera parvula (strain Ellin514)</name>
    <dbReference type="NCBI Taxonomy" id="320771"/>
    <lineage>
        <taxon>Bacteria</taxon>
        <taxon>Pseudomonadati</taxon>
        <taxon>Verrucomicrobiota</taxon>
        <taxon>Pedosphaerae</taxon>
        <taxon>Pedosphaerales</taxon>
        <taxon>Pedosphaeraceae</taxon>
        <taxon>Pedosphaera</taxon>
    </lineage>
</organism>
<dbReference type="InterPro" id="IPR014756">
    <property type="entry name" value="Ig_E-set"/>
</dbReference>
<keyword evidence="5" id="KW-0732">Signal</keyword>
<evidence type="ECO:0000256" key="5">
    <source>
        <dbReference type="SAM" id="SignalP"/>
    </source>
</evidence>
<feature type="chain" id="PRO_5002893167" evidence="5">
    <location>
        <begin position="38"/>
        <end position="414"/>
    </location>
</feature>
<gene>
    <name evidence="8" type="ORF">Cflav_PD0921</name>
</gene>
<dbReference type="GO" id="GO:0043546">
    <property type="term" value="F:molybdopterin cofactor binding"/>
    <property type="evidence" value="ECO:0007669"/>
    <property type="project" value="TreeGrafter"/>
</dbReference>
<dbReference type="InterPro" id="IPR036374">
    <property type="entry name" value="OxRdtase_Mopterin-bd_sf"/>
</dbReference>
<dbReference type="STRING" id="320771.Cflav_PD0921"/>
<keyword evidence="9" id="KW-1185">Reference proteome</keyword>
<dbReference type="GO" id="GO:0020037">
    <property type="term" value="F:heme binding"/>
    <property type="evidence" value="ECO:0007669"/>
    <property type="project" value="TreeGrafter"/>
</dbReference>
<dbReference type="PANTHER" id="PTHR19372:SF7">
    <property type="entry name" value="SULFITE OXIDASE, MITOCHONDRIAL"/>
    <property type="match status" value="1"/>
</dbReference>
<keyword evidence="2" id="KW-0500">Molybdenum</keyword>
<dbReference type="Pfam" id="PF03404">
    <property type="entry name" value="Mo-co_dimer"/>
    <property type="match status" value="1"/>
</dbReference>
<evidence type="ECO:0000256" key="1">
    <source>
        <dbReference type="ARBA" id="ARBA00001924"/>
    </source>
</evidence>
<dbReference type="Gene3D" id="2.60.40.650">
    <property type="match status" value="1"/>
</dbReference>
<protein>
    <submittedName>
        <fullName evidence="8">Oxidoreductase molybdopterin binding</fullName>
    </submittedName>
</protein>
<evidence type="ECO:0000256" key="2">
    <source>
        <dbReference type="ARBA" id="ARBA00022505"/>
    </source>
</evidence>
<dbReference type="SUPFAM" id="SSF56524">
    <property type="entry name" value="Oxidoreductase molybdopterin-binding domain"/>
    <property type="match status" value="1"/>
</dbReference>
<dbReference type="RefSeq" id="WP_007418093.1">
    <property type="nucleotide sequence ID" value="NZ_ABOX02000055.1"/>
</dbReference>
<dbReference type="SUPFAM" id="SSF81296">
    <property type="entry name" value="E set domains"/>
    <property type="match status" value="1"/>
</dbReference>
<proteinExistence type="predicted"/>
<dbReference type="OrthoDB" id="9778777at2"/>
<feature type="domain" description="Oxidoreductase molybdopterin-binding" evidence="6">
    <location>
        <begin position="104"/>
        <end position="270"/>
    </location>
</feature>
<evidence type="ECO:0000313" key="8">
    <source>
        <dbReference type="EMBL" id="EEF57857.1"/>
    </source>
</evidence>
<evidence type="ECO:0000256" key="3">
    <source>
        <dbReference type="ARBA" id="ARBA00022723"/>
    </source>
</evidence>
<accession>B9XQK7</accession>
<dbReference type="Pfam" id="PF00174">
    <property type="entry name" value="Oxidored_molyb"/>
    <property type="match status" value="1"/>
</dbReference>
<dbReference type="InterPro" id="IPR000572">
    <property type="entry name" value="OxRdtase_Mopterin-bd_dom"/>
</dbReference>
<dbReference type="PANTHER" id="PTHR19372">
    <property type="entry name" value="SULFITE REDUCTASE"/>
    <property type="match status" value="1"/>
</dbReference>
<dbReference type="Gene3D" id="3.90.420.10">
    <property type="entry name" value="Oxidoreductase, molybdopterin-binding domain"/>
    <property type="match status" value="1"/>
</dbReference>
<comment type="caution">
    <text evidence="8">The sequence shown here is derived from an EMBL/GenBank/DDBJ whole genome shotgun (WGS) entry which is preliminary data.</text>
</comment>
<name>B9XQK7_PEDPL</name>
<dbReference type="GO" id="GO:0006790">
    <property type="term" value="P:sulfur compound metabolic process"/>
    <property type="evidence" value="ECO:0007669"/>
    <property type="project" value="TreeGrafter"/>
</dbReference>
<evidence type="ECO:0000313" key="9">
    <source>
        <dbReference type="Proteomes" id="UP000003688"/>
    </source>
</evidence>
<dbReference type="InterPro" id="IPR006311">
    <property type="entry name" value="TAT_signal"/>
</dbReference>
<keyword evidence="4" id="KW-0560">Oxidoreductase</keyword>
<reference evidence="8 9" key="1">
    <citation type="journal article" date="2011" name="J. Bacteriol.">
        <title>Genome sequence of 'Pedosphaera parvula' Ellin514, an aerobic Verrucomicrobial isolate from pasture soil.</title>
        <authorList>
            <person name="Kant R."/>
            <person name="van Passel M.W."/>
            <person name="Sangwan P."/>
            <person name="Palva A."/>
            <person name="Lucas S."/>
            <person name="Copeland A."/>
            <person name="Lapidus A."/>
            <person name="Glavina Del Rio T."/>
            <person name="Dalin E."/>
            <person name="Tice H."/>
            <person name="Bruce D."/>
            <person name="Goodwin L."/>
            <person name="Pitluck S."/>
            <person name="Chertkov O."/>
            <person name="Larimer F.W."/>
            <person name="Land M.L."/>
            <person name="Hauser L."/>
            <person name="Brettin T.S."/>
            <person name="Detter J.C."/>
            <person name="Han S."/>
            <person name="de Vos W.M."/>
            <person name="Janssen P.H."/>
            <person name="Smidt H."/>
        </authorList>
    </citation>
    <scope>NUCLEOTIDE SEQUENCE [LARGE SCALE GENOMIC DNA]</scope>
    <source>
        <strain evidence="8 9">Ellin514</strain>
    </source>
</reference>
<evidence type="ECO:0000259" key="7">
    <source>
        <dbReference type="Pfam" id="PF03404"/>
    </source>
</evidence>
<dbReference type="GO" id="GO:0030151">
    <property type="term" value="F:molybdenum ion binding"/>
    <property type="evidence" value="ECO:0007669"/>
    <property type="project" value="InterPro"/>
</dbReference>
<dbReference type="PROSITE" id="PS51318">
    <property type="entry name" value="TAT"/>
    <property type="match status" value="1"/>
</dbReference>
<dbReference type="Proteomes" id="UP000003688">
    <property type="component" value="Unassembled WGS sequence"/>
</dbReference>
<feature type="signal peptide" evidence="5">
    <location>
        <begin position="1"/>
        <end position="37"/>
    </location>
</feature>
<dbReference type="PRINTS" id="PR00407">
    <property type="entry name" value="EUMOPTERIN"/>
</dbReference>
<dbReference type="InterPro" id="IPR005066">
    <property type="entry name" value="MoCF_OxRdtse_dimer"/>
</dbReference>
<dbReference type="AlphaFoldDB" id="B9XQK7"/>
<dbReference type="GO" id="GO:0008482">
    <property type="term" value="F:sulfite oxidase activity"/>
    <property type="evidence" value="ECO:0007669"/>
    <property type="project" value="TreeGrafter"/>
</dbReference>
<keyword evidence="3" id="KW-0479">Metal-binding</keyword>
<feature type="domain" description="Moybdenum cofactor oxidoreductase dimerisation" evidence="7">
    <location>
        <begin position="297"/>
        <end position="405"/>
    </location>
</feature>